<dbReference type="Proteomes" id="UP001057427">
    <property type="component" value="Segment"/>
</dbReference>
<protein>
    <submittedName>
        <fullName evidence="1">Uncharacterized protein</fullName>
    </submittedName>
</protein>
<keyword evidence="2" id="KW-1185">Reference proteome</keyword>
<gene>
    <name evidence="1" type="ORF">BAJUN_00580</name>
</gene>
<sequence length="58" mass="6566">MAEPHLKQVADALDRLIKYADGAHRYKAWRGKAPQGEPTLVRDMQLVLPYASYALKRG</sequence>
<organism evidence="1 2">
    <name type="scientific">Brevundimonas phage vB_BgoS-Bajun</name>
    <dbReference type="NCBI Taxonomy" id="2948594"/>
    <lineage>
        <taxon>Viruses</taxon>
        <taxon>Duplodnaviria</taxon>
        <taxon>Heunggongvirae</taxon>
        <taxon>Uroviricota</taxon>
        <taxon>Caudoviricetes</taxon>
        <taxon>Dolichocephalovirinae</taxon>
    </lineage>
</organism>
<name>A0A9E7SRJ4_9CAUD</name>
<reference evidence="1" key="1">
    <citation type="submission" date="2022-05" db="EMBL/GenBank/DDBJ databases">
        <authorList>
            <person name="Friedrich I."/>
            <person name="Poehlein A."/>
            <person name="Schneider D."/>
            <person name="Hertel R."/>
            <person name="Daniel R."/>
        </authorList>
    </citation>
    <scope>NUCLEOTIDE SEQUENCE</scope>
</reference>
<proteinExistence type="predicted"/>
<evidence type="ECO:0000313" key="2">
    <source>
        <dbReference type="Proteomes" id="UP001057427"/>
    </source>
</evidence>
<accession>A0A9E7SRJ4</accession>
<dbReference type="EMBL" id="ON529858">
    <property type="protein sequence ID" value="UTC29688.1"/>
    <property type="molecule type" value="Genomic_DNA"/>
</dbReference>
<evidence type="ECO:0000313" key="1">
    <source>
        <dbReference type="EMBL" id="UTC29688.1"/>
    </source>
</evidence>